<evidence type="ECO:0000256" key="2">
    <source>
        <dbReference type="ARBA" id="ARBA00004881"/>
    </source>
</evidence>
<feature type="compositionally biased region" description="Acidic residues" evidence="13">
    <location>
        <begin position="548"/>
        <end position="565"/>
    </location>
</feature>
<feature type="compositionally biased region" description="Acidic residues" evidence="13">
    <location>
        <begin position="596"/>
        <end position="605"/>
    </location>
</feature>
<dbReference type="Pfam" id="PF10250">
    <property type="entry name" value="O-FucT"/>
    <property type="match status" value="1"/>
</dbReference>
<evidence type="ECO:0000256" key="6">
    <source>
        <dbReference type="ARBA" id="ARBA00022692"/>
    </source>
</evidence>
<dbReference type="EMBL" id="GL377626">
    <property type="protein sequence ID" value="EFJ14786.1"/>
    <property type="molecule type" value="Genomic_DNA"/>
</dbReference>
<evidence type="ECO:0000256" key="13">
    <source>
        <dbReference type="SAM" id="MobiDB-lite"/>
    </source>
</evidence>
<keyword evidence="9" id="KW-0325">Glycoprotein</keyword>
<evidence type="ECO:0000256" key="12">
    <source>
        <dbReference type="ARBA" id="ARBA00030350"/>
    </source>
</evidence>
<keyword evidence="7" id="KW-1133">Transmembrane helix</keyword>
<evidence type="ECO:0000313" key="14">
    <source>
        <dbReference type="EMBL" id="EFJ14786.1"/>
    </source>
</evidence>
<keyword evidence="15" id="KW-1185">Reference proteome</keyword>
<gene>
    <name evidence="14" type="ORF">SELMODRAFT_180812</name>
</gene>
<dbReference type="GO" id="GO:0016020">
    <property type="term" value="C:membrane"/>
    <property type="evidence" value="ECO:0007669"/>
    <property type="project" value="UniProtKB-SubCell"/>
</dbReference>
<evidence type="ECO:0000256" key="9">
    <source>
        <dbReference type="ARBA" id="ARBA00023180"/>
    </source>
</evidence>
<evidence type="ECO:0000313" key="15">
    <source>
        <dbReference type="Proteomes" id="UP000001514"/>
    </source>
</evidence>
<keyword evidence="10" id="KW-0294">Fucose metabolism</keyword>
<evidence type="ECO:0000256" key="5">
    <source>
        <dbReference type="ARBA" id="ARBA00022679"/>
    </source>
</evidence>
<keyword evidence="6" id="KW-0812">Transmembrane</keyword>
<keyword evidence="11" id="KW-0119">Carbohydrate metabolism</keyword>
<keyword evidence="5" id="KW-0808">Transferase</keyword>
<dbReference type="GO" id="GO:0006004">
    <property type="term" value="P:fucose metabolic process"/>
    <property type="evidence" value="ECO:0007669"/>
    <property type="project" value="UniProtKB-KW"/>
</dbReference>
<keyword evidence="8" id="KW-0472">Membrane</keyword>
<evidence type="ECO:0000256" key="8">
    <source>
        <dbReference type="ARBA" id="ARBA00023136"/>
    </source>
</evidence>
<dbReference type="GO" id="GO:0005737">
    <property type="term" value="C:cytoplasm"/>
    <property type="evidence" value="ECO:0000318"/>
    <property type="project" value="GO_Central"/>
</dbReference>
<dbReference type="eggNOG" id="ENOG502QQP9">
    <property type="taxonomic scope" value="Eukaryota"/>
</dbReference>
<organism evidence="15">
    <name type="scientific">Selaginella moellendorffii</name>
    <name type="common">Spikemoss</name>
    <dbReference type="NCBI Taxonomy" id="88036"/>
    <lineage>
        <taxon>Eukaryota</taxon>
        <taxon>Viridiplantae</taxon>
        <taxon>Streptophyta</taxon>
        <taxon>Embryophyta</taxon>
        <taxon>Tracheophyta</taxon>
        <taxon>Lycopodiopsida</taxon>
        <taxon>Selaginellales</taxon>
        <taxon>Selaginellaceae</taxon>
        <taxon>Selaginella</taxon>
    </lineage>
</organism>
<evidence type="ECO:0000256" key="7">
    <source>
        <dbReference type="ARBA" id="ARBA00022989"/>
    </source>
</evidence>
<dbReference type="Gramene" id="EFJ14786">
    <property type="protein sequence ID" value="EFJ14786"/>
    <property type="gene ID" value="SELMODRAFT_180812"/>
</dbReference>
<dbReference type="PANTHER" id="PTHR31741">
    <property type="entry name" value="OS02G0726500 PROTEIN-RELATED"/>
    <property type="match status" value="1"/>
</dbReference>
<reference evidence="14 15" key="1">
    <citation type="journal article" date="2011" name="Science">
        <title>The Selaginella genome identifies genetic changes associated with the evolution of vascular plants.</title>
        <authorList>
            <person name="Banks J.A."/>
            <person name="Nishiyama T."/>
            <person name="Hasebe M."/>
            <person name="Bowman J.L."/>
            <person name="Gribskov M."/>
            <person name="dePamphilis C."/>
            <person name="Albert V.A."/>
            <person name="Aono N."/>
            <person name="Aoyama T."/>
            <person name="Ambrose B.A."/>
            <person name="Ashton N.W."/>
            <person name="Axtell M.J."/>
            <person name="Barker E."/>
            <person name="Barker M.S."/>
            <person name="Bennetzen J.L."/>
            <person name="Bonawitz N.D."/>
            <person name="Chapple C."/>
            <person name="Cheng C."/>
            <person name="Correa L.G."/>
            <person name="Dacre M."/>
            <person name="DeBarry J."/>
            <person name="Dreyer I."/>
            <person name="Elias M."/>
            <person name="Engstrom E.M."/>
            <person name="Estelle M."/>
            <person name="Feng L."/>
            <person name="Finet C."/>
            <person name="Floyd S.K."/>
            <person name="Frommer W.B."/>
            <person name="Fujita T."/>
            <person name="Gramzow L."/>
            <person name="Gutensohn M."/>
            <person name="Harholt J."/>
            <person name="Hattori M."/>
            <person name="Heyl A."/>
            <person name="Hirai T."/>
            <person name="Hiwatashi Y."/>
            <person name="Ishikawa M."/>
            <person name="Iwata M."/>
            <person name="Karol K.G."/>
            <person name="Koehler B."/>
            <person name="Kolukisaoglu U."/>
            <person name="Kubo M."/>
            <person name="Kurata T."/>
            <person name="Lalonde S."/>
            <person name="Li K."/>
            <person name="Li Y."/>
            <person name="Litt A."/>
            <person name="Lyons E."/>
            <person name="Manning G."/>
            <person name="Maruyama T."/>
            <person name="Michael T.P."/>
            <person name="Mikami K."/>
            <person name="Miyazaki S."/>
            <person name="Morinaga S."/>
            <person name="Murata T."/>
            <person name="Mueller-Roeber B."/>
            <person name="Nelson D.R."/>
            <person name="Obara M."/>
            <person name="Oguri Y."/>
            <person name="Olmstead R.G."/>
            <person name="Onodera N."/>
            <person name="Petersen B.L."/>
            <person name="Pils B."/>
            <person name="Prigge M."/>
            <person name="Rensing S.A."/>
            <person name="Riano-Pachon D.M."/>
            <person name="Roberts A.W."/>
            <person name="Sato Y."/>
            <person name="Scheller H.V."/>
            <person name="Schulz B."/>
            <person name="Schulz C."/>
            <person name="Shakirov E.V."/>
            <person name="Shibagaki N."/>
            <person name="Shinohara N."/>
            <person name="Shippen D.E."/>
            <person name="Soerensen I."/>
            <person name="Sotooka R."/>
            <person name="Sugimoto N."/>
            <person name="Sugita M."/>
            <person name="Sumikawa N."/>
            <person name="Tanurdzic M."/>
            <person name="Theissen G."/>
            <person name="Ulvskov P."/>
            <person name="Wakazuki S."/>
            <person name="Weng J.K."/>
            <person name="Willats W.W."/>
            <person name="Wipf D."/>
            <person name="Wolf P.G."/>
            <person name="Yang L."/>
            <person name="Zimmer A.D."/>
            <person name="Zhu Q."/>
            <person name="Mitros T."/>
            <person name="Hellsten U."/>
            <person name="Loque D."/>
            <person name="Otillar R."/>
            <person name="Salamov A."/>
            <person name="Schmutz J."/>
            <person name="Shapiro H."/>
            <person name="Lindquist E."/>
            <person name="Lucas S."/>
            <person name="Rokhsar D."/>
            <person name="Grigoriev I.V."/>
        </authorList>
    </citation>
    <scope>NUCLEOTIDE SEQUENCE [LARGE SCALE GENOMIC DNA]</scope>
</reference>
<accession>D8SLK1</accession>
<dbReference type="PIRSF" id="PIRSF009360">
    <property type="entry name" value="UCP009360"/>
    <property type="match status" value="1"/>
</dbReference>
<evidence type="ECO:0000256" key="3">
    <source>
        <dbReference type="ARBA" id="ARBA00007737"/>
    </source>
</evidence>
<comment type="similarity">
    <text evidence="3">Belongs to the glycosyltransferase GT106 family.</text>
</comment>
<dbReference type="PANTHER" id="PTHR31741:SF6">
    <property type="entry name" value="PROTEIN EMBRYO SAC DEVELOPMENT ARREST 30"/>
    <property type="match status" value="1"/>
</dbReference>
<dbReference type="InterPro" id="IPR024709">
    <property type="entry name" value="FucosylTrfase_pln"/>
</dbReference>
<proteinExistence type="inferred from homology"/>
<name>D8SLK1_SELML</name>
<feature type="region of interest" description="Disordered" evidence="13">
    <location>
        <begin position="527"/>
        <end position="565"/>
    </location>
</feature>
<protein>
    <recommendedName>
        <fullName evidence="12">O-fucosyltransferase family protein</fullName>
    </recommendedName>
</protein>
<dbReference type="HOGENOM" id="CLU_020836_0_0_1"/>
<dbReference type="Proteomes" id="UP000001514">
    <property type="component" value="Unassembled WGS sequence"/>
</dbReference>
<dbReference type="KEGG" id="smo:SELMODRAFT_180812"/>
<evidence type="ECO:0000256" key="4">
    <source>
        <dbReference type="ARBA" id="ARBA00022676"/>
    </source>
</evidence>
<dbReference type="GO" id="GO:0016757">
    <property type="term" value="F:glycosyltransferase activity"/>
    <property type="evidence" value="ECO:0007669"/>
    <property type="project" value="UniProtKB-KW"/>
</dbReference>
<dbReference type="InParanoid" id="D8SLK1"/>
<keyword evidence="4" id="KW-0328">Glycosyltransferase</keyword>
<evidence type="ECO:0000256" key="1">
    <source>
        <dbReference type="ARBA" id="ARBA00004606"/>
    </source>
</evidence>
<dbReference type="CDD" id="cd11299">
    <property type="entry name" value="O-FucT_plant"/>
    <property type="match status" value="1"/>
</dbReference>
<comment type="pathway">
    <text evidence="2">Glycan metabolism.</text>
</comment>
<evidence type="ECO:0000256" key="10">
    <source>
        <dbReference type="ARBA" id="ARBA00023253"/>
    </source>
</evidence>
<feature type="region of interest" description="Disordered" evidence="13">
    <location>
        <begin position="582"/>
        <end position="605"/>
    </location>
</feature>
<dbReference type="OMA" id="MENDITF"/>
<sequence>MISLAAHFFAARYYTWARAADELQQPGGVHPAPILATRGFLHAEIRGDFHEIRSSICDLIVVARLLNVTLVVPKLREVVAKQISSKFRGFDYLYDEQHFVSVLSNDVPVVTRLPKRLRQKTKNQSYLVVSSTTSVDFYVQDVLPEIEKEGVVGLSVSGGGCLQSLLGTDLEHYQRLRCRVAFHALKFRQEIEELSTKMLARLKTAGKPFMALHLGLERDTLAYHGCAERFQDVHTELIQYRRAKMIKNGIVRGELNVDSEMQWLNGSCPLMPDEVGVLLRSLGYKQTSRIYISGVEVFGGQRILLPLRSMYPNLEDRTTLTTARERFTVYGEEPDFPPPPPFILPKINEKARLAAWEKAGPRPRPLPPPAGRPKYSHELEGWWGWIGESDTEPAPALKDMRIRSHKLLWQALDYIICTQADAFFSAFDEDKSGHPNFASLVMGHRVYAGASRRTYRPERKPLAKLLMQVRDHMYDPGREWMAAARNSILKSSGEEGIAAASSSVRPLSFLSHPLPECVCSRNQSQSEAEAPGRCPEWSRRSGLAGFGDTEEQDMDFMDSVEEEELPLNSTAAAAVDRLAVVDSAERSPSEDAFMAEVDEDNDPND</sequence>
<dbReference type="InterPro" id="IPR019378">
    <property type="entry name" value="GDP-Fuc_O-FucTrfase"/>
</dbReference>
<dbReference type="FunCoup" id="D8SLK1">
    <property type="interactions" value="1661"/>
</dbReference>
<dbReference type="OrthoDB" id="743588at2759"/>
<comment type="subcellular location">
    <subcellularLocation>
        <location evidence="1">Membrane</location>
        <topology evidence="1">Single-pass type II membrane protein</topology>
    </subcellularLocation>
</comment>
<evidence type="ECO:0000256" key="11">
    <source>
        <dbReference type="ARBA" id="ARBA00023277"/>
    </source>
</evidence>
<dbReference type="AlphaFoldDB" id="D8SLK1"/>